<feature type="region of interest" description="Disordered" evidence="2">
    <location>
        <begin position="529"/>
        <end position="783"/>
    </location>
</feature>
<reference evidence="4 5" key="1">
    <citation type="submission" date="2016-07" db="EMBL/GenBank/DDBJ databases">
        <title>Pervasive Adenine N6-methylation of Active Genes in Fungi.</title>
        <authorList>
            <consortium name="DOE Joint Genome Institute"/>
            <person name="Mondo S.J."/>
            <person name="Dannebaum R.O."/>
            <person name="Kuo R.C."/>
            <person name="Labutti K."/>
            <person name="Haridas S."/>
            <person name="Kuo A."/>
            <person name="Salamov A."/>
            <person name="Ahrendt S.R."/>
            <person name="Lipzen A."/>
            <person name="Sullivan W."/>
            <person name="Andreopoulos W.B."/>
            <person name="Clum A."/>
            <person name="Lindquist E."/>
            <person name="Daum C."/>
            <person name="Ramamoorthy G.K."/>
            <person name="Gryganskyi A."/>
            <person name="Culley D."/>
            <person name="Magnuson J.K."/>
            <person name="James T.Y."/>
            <person name="O'Malley M.A."/>
            <person name="Stajich J.E."/>
            <person name="Spatafora J.W."/>
            <person name="Visel A."/>
            <person name="Grigoriev I.V."/>
        </authorList>
    </citation>
    <scope>NUCLEOTIDE SEQUENCE [LARGE SCALE GENOMIC DNA]</scope>
    <source>
        <strain evidence="4 5">NRRL 1336</strain>
    </source>
</reference>
<proteinExistence type="predicted"/>
<keyword evidence="1" id="KW-0863">Zinc-finger</keyword>
<feature type="compositionally biased region" description="Basic residues" evidence="2">
    <location>
        <begin position="720"/>
        <end position="733"/>
    </location>
</feature>
<dbReference type="GO" id="GO:0008270">
    <property type="term" value="F:zinc ion binding"/>
    <property type="evidence" value="ECO:0007669"/>
    <property type="project" value="UniProtKB-KW"/>
</dbReference>
<dbReference type="Proteomes" id="UP000193560">
    <property type="component" value="Unassembled WGS sequence"/>
</dbReference>
<keyword evidence="5" id="KW-1185">Reference proteome</keyword>
<dbReference type="InterPro" id="IPR007527">
    <property type="entry name" value="Znf_SWIM"/>
</dbReference>
<feature type="compositionally biased region" description="Polar residues" evidence="2">
    <location>
        <begin position="635"/>
        <end position="649"/>
    </location>
</feature>
<evidence type="ECO:0000313" key="4">
    <source>
        <dbReference type="EMBL" id="ORZ10412.1"/>
    </source>
</evidence>
<dbReference type="EMBL" id="MCGE01000024">
    <property type="protein sequence ID" value="ORZ10412.1"/>
    <property type="molecule type" value="Genomic_DNA"/>
</dbReference>
<sequence length="940" mass="106185">MSLSVINDGSDILWIATRIPGIASIYYYLHLQNTHTLYCPDDISPTPDSNSIAPVKQHVRDLARNILHVIDSNNYKKLALHFMEPMTTTRRDDLIRFLLKRRPRLRLSHLTLPCPTIQHCYLSGWSYSFSDGFNSIWSRLCRASPTQEPGSPSPCIPAENTYADMEFKQPFMLSSHEFIKKALFVYITQDMIIPQDNIADTNDDMNLFQLKDGALLAIQGWIDAISTLPSQEERKQMLTHGRQQLWKKIGSLATELPIYLYLNYFSIAPTAILSGTLAWLQQRHHLCVELTSIARYDRPKWKTEFIELLQKLNSISYTDQRYISPEKLNNDFSVPGLSKHYATPLINCDEQPFAKIRHESGEYFDHSVSSSNEHVANSWIIAVKQQQLRYDTITTRDNTDGNDSNNTVVNVDKQDDVSWPRSSMTDEARAEELENLADKIEHDKIRIYIANTGAYSLMIFAKAKGTSNEPYQVYMALNRKDDIELVRNGYCTCPVGGTGKCKHCVAVLLRFTINVDDFQQAEEQIVMPTVKQDSRTKRTPQSSSNGEKASHSDKTSAAVSISAASAAASPSESPSSQSQSQSQPQPQPQTSPHTNTSADIHETSSEAIQSDPSLPLIKPTEQNLDVIPTIDDFPKTSTPLSSADTNANIETDIPSQRRRVLPWNMEQQKQGRSRKKQRVNEKSTKTTTKAQKAEVLPDTQTTPTHLLSIHQPAAENANSKPRRTNTKRKTKARRTSDCGTDSDSKSDTDWENSRRQSDTAKIPSRRSRKSKQQQPTTYTIEESVMWEDDTEFISKQPSQLLQHVSSPKITPTSTPNFNMSMTIDNDDPVSTTDTLTASSQLSPLRPMQKSNLSLPMTDLELLNSKSGVIDDSDTQDEDDDWPLSLQLMNKSPQTSVNKEKYEQQHFDNTAVTQQQRQLMYDTQASIQKSTTADLFDELDL</sequence>
<evidence type="ECO:0000256" key="1">
    <source>
        <dbReference type="PROSITE-ProRule" id="PRU00325"/>
    </source>
</evidence>
<dbReference type="AlphaFoldDB" id="A0A1X2I6E3"/>
<organism evidence="4 5">
    <name type="scientific">Absidia repens</name>
    <dbReference type="NCBI Taxonomy" id="90262"/>
    <lineage>
        <taxon>Eukaryota</taxon>
        <taxon>Fungi</taxon>
        <taxon>Fungi incertae sedis</taxon>
        <taxon>Mucoromycota</taxon>
        <taxon>Mucoromycotina</taxon>
        <taxon>Mucoromycetes</taxon>
        <taxon>Mucorales</taxon>
        <taxon>Cunninghamellaceae</taxon>
        <taxon>Absidia</taxon>
    </lineage>
</organism>
<keyword evidence="1" id="KW-0862">Zinc</keyword>
<feature type="compositionally biased region" description="Low complexity" evidence="2">
    <location>
        <begin position="556"/>
        <end position="592"/>
    </location>
</feature>
<protein>
    <recommendedName>
        <fullName evidence="3">SWIM-type domain-containing protein</fullName>
    </recommendedName>
</protein>
<feature type="region of interest" description="Disordered" evidence="2">
    <location>
        <begin position="798"/>
        <end position="817"/>
    </location>
</feature>
<accession>A0A1X2I6E3</accession>
<dbReference type="PROSITE" id="PS50966">
    <property type="entry name" value="ZF_SWIM"/>
    <property type="match status" value="1"/>
</dbReference>
<name>A0A1X2I6E3_9FUNG</name>
<dbReference type="OrthoDB" id="2289883at2759"/>
<feature type="domain" description="SWIM-type" evidence="3">
    <location>
        <begin position="471"/>
        <end position="512"/>
    </location>
</feature>
<keyword evidence="1" id="KW-0479">Metal-binding</keyword>
<evidence type="ECO:0000313" key="5">
    <source>
        <dbReference type="Proteomes" id="UP000193560"/>
    </source>
</evidence>
<gene>
    <name evidence="4" type="ORF">BCR42DRAFT_422332</name>
</gene>
<evidence type="ECO:0000259" key="3">
    <source>
        <dbReference type="PROSITE" id="PS50966"/>
    </source>
</evidence>
<comment type="caution">
    <text evidence="4">The sequence shown here is derived from an EMBL/GenBank/DDBJ whole genome shotgun (WGS) entry which is preliminary data.</text>
</comment>
<evidence type="ECO:0000256" key="2">
    <source>
        <dbReference type="SAM" id="MobiDB-lite"/>
    </source>
</evidence>
<feature type="compositionally biased region" description="Basic and acidic residues" evidence="2">
    <location>
        <begin position="742"/>
        <end position="758"/>
    </location>
</feature>